<keyword evidence="2" id="KW-1185">Reference proteome</keyword>
<name>A0ABW0VSB7_9BACL</name>
<sequence>MSVQLQLSDMVAKLQERRPLQSLAPEQVWDASLEQAISTMVFHPEDARLERSKEIIALKAGLHLLNDSLDRSHSYSQEIEDDATGCYWHGIMHRMEGDYSNANYWFHGAGAHPVKSRLNAKVADWLQNGIILGELPDSAIRDTLVHMKGQRAWNPGAFTDLIQQQVSGQGSDETRSALEYIQHIEMLELLAHTLSAAEIKS</sequence>
<evidence type="ECO:0000313" key="2">
    <source>
        <dbReference type="Proteomes" id="UP001596047"/>
    </source>
</evidence>
<reference evidence="2" key="1">
    <citation type="journal article" date="2019" name="Int. J. Syst. Evol. Microbiol.">
        <title>The Global Catalogue of Microorganisms (GCM) 10K type strain sequencing project: providing services to taxonomists for standard genome sequencing and annotation.</title>
        <authorList>
            <consortium name="The Broad Institute Genomics Platform"/>
            <consortium name="The Broad Institute Genome Sequencing Center for Infectious Disease"/>
            <person name="Wu L."/>
            <person name="Ma J."/>
        </authorList>
    </citation>
    <scope>NUCLEOTIDE SEQUENCE [LARGE SCALE GENOMIC DNA]</scope>
    <source>
        <strain evidence="2">CGMCC 1.3240</strain>
    </source>
</reference>
<accession>A0ABW0VSB7</accession>
<protein>
    <submittedName>
        <fullName evidence="1">Uncharacterized protein</fullName>
    </submittedName>
</protein>
<dbReference type="Proteomes" id="UP001596047">
    <property type="component" value="Unassembled WGS sequence"/>
</dbReference>
<dbReference type="EMBL" id="JBHSOW010000015">
    <property type="protein sequence ID" value="MFC5648168.1"/>
    <property type="molecule type" value="Genomic_DNA"/>
</dbReference>
<proteinExistence type="predicted"/>
<comment type="caution">
    <text evidence="1">The sequence shown here is derived from an EMBL/GenBank/DDBJ whole genome shotgun (WGS) entry which is preliminary data.</text>
</comment>
<evidence type="ECO:0000313" key="1">
    <source>
        <dbReference type="EMBL" id="MFC5648168.1"/>
    </source>
</evidence>
<organism evidence="1 2">
    <name type="scientific">Paenibacillus solisilvae</name>
    <dbReference type="NCBI Taxonomy" id="2486751"/>
    <lineage>
        <taxon>Bacteria</taxon>
        <taxon>Bacillati</taxon>
        <taxon>Bacillota</taxon>
        <taxon>Bacilli</taxon>
        <taxon>Bacillales</taxon>
        <taxon>Paenibacillaceae</taxon>
        <taxon>Paenibacillus</taxon>
    </lineage>
</organism>
<dbReference type="RefSeq" id="WP_379186625.1">
    <property type="nucleotide sequence ID" value="NZ_JBHSOW010000015.1"/>
</dbReference>
<gene>
    <name evidence="1" type="ORF">ACFPYJ_03370</name>
</gene>